<dbReference type="KEGG" id="prel:PRELSG_1303600"/>
<name>A0A1J1HD28_PLARL</name>
<dbReference type="OrthoDB" id="3180714at2759"/>
<evidence type="ECO:0000313" key="4">
    <source>
        <dbReference type="EMBL" id="CRH03678.1"/>
    </source>
</evidence>
<organism evidence="4 5">
    <name type="scientific">Plasmodium relictum</name>
    <dbReference type="NCBI Taxonomy" id="85471"/>
    <lineage>
        <taxon>Eukaryota</taxon>
        <taxon>Sar</taxon>
        <taxon>Alveolata</taxon>
        <taxon>Apicomplexa</taxon>
        <taxon>Aconoidasida</taxon>
        <taxon>Haemosporida</taxon>
        <taxon>Plasmodiidae</taxon>
        <taxon>Plasmodium</taxon>
        <taxon>Plasmodium (Haemamoeba)</taxon>
    </lineage>
</organism>
<accession>A0A1J1HD28</accession>
<dbReference type="AlphaFoldDB" id="A0A1J1HD28"/>
<dbReference type="EMBL" id="LN835308">
    <property type="protein sequence ID" value="CRH03678.1"/>
    <property type="molecule type" value="Genomic_DNA"/>
</dbReference>
<reference evidence="4 5" key="1">
    <citation type="submission" date="2015-04" db="EMBL/GenBank/DDBJ databases">
        <authorList>
            <consortium name="Pathogen Informatics"/>
        </authorList>
    </citation>
    <scope>NUCLEOTIDE SEQUENCE [LARGE SCALE GENOMIC DNA]</scope>
    <source>
        <strain evidence="4 5">SGS1</strain>
    </source>
</reference>
<dbReference type="GO" id="GO:0008033">
    <property type="term" value="P:tRNA processing"/>
    <property type="evidence" value="ECO:0007669"/>
    <property type="project" value="UniProtKB-KW"/>
</dbReference>
<evidence type="ECO:0000313" key="5">
    <source>
        <dbReference type="Proteomes" id="UP000220158"/>
    </source>
</evidence>
<dbReference type="RefSeq" id="XP_028535685.1">
    <property type="nucleotide sequence ID" value="XM_028678549.1"/>
</dbReference>
<dbReference type="GO" id="GO:0004126">
    <property type="term" value="F:cytidine deaminase activity"/>
    <property type="evidence" value="ECO:0007669"/>
    <property type="project" value="UniProtKB-EC"/>
</dbReference>
<dbReference type="VEuPathDB" id="PlasmoDB:PRELSG_1303600"/>
<evidence type="ECO:0000256" key="2">
    <source>
        <dbReference type="ARBA" id="ARBA00038160"/>
    </source>
</evidence>
<dbReference type="InterPro" id="IPR002125">
    <property type="entry name" value="CMP_dCMP_dom"/>
</dbReference>
<protein>
    <submittedName>
        <fullName evidence="4">Cytidine deaminase, putative</fullName>
        <ecNumber evidence="4">3.5.4.5</ecNumber>
    </submittedName>
</protein>
<dbReference type="OMA" id="FMCAMAM"/>
<dbReference type="GeneID" id="39737969"/>
<dbReference type="InterPro" id="IPR016193">
    <property type="entry name" value="Cytidine_deaminase-like"/>
</dbReference>
<dbReference type="Gene3D" id="3.40.140.10">
    <property type="entry name" value="Cytidine Deaminase, domain 2"/>
    <property type="match status" value="1"/>
</dbReference>
<keyword evidence="1" id="KW-0819">tRNA processing</keyword>
<gene>
    <name evidence="4" type="ORF">PRELSG_1303600</name>
</gene>
<dbReference type="GO" id="GO:0005737">
    <property type="term" value="C:cytoplasm"/>
    <property type="evidence" value="ECO:0007669"/>
    <property type="project" value="TreeGrafter"/>
</dbReference>
<feature type="domain" description="CMP/dCMP-type deaminase" evidence="3">
    <location>
        <begin position="135"/>
        <end position="344"/>
    </location>
</feature>
<dbReference type="SUPFAM" id="SSF53927">
    <property type="entry name" value="Cytidine deaminase-like"/>
    <property type="match status" value="1"/>
</dbReference>
<dbReference type="Proteomes" id="UP000220158">
    <property type="component" value="Chromosome 13"/>
</dbReference>
<evidence type="ECO:0000256" key="1">
    <source>
        <dbReference type="ARBA" id="ARBA00022694"/>
    </source>
</evidence>
<dbReference type="PROSITE" id="PS51747">
    <property type="entry name" value="CYT_DCMP_DEAMINASES_2"/>
    <property type="match status" value="1"/>
</dbReference>
<dbReference type="GO" id="GO:0005634">
    <property type="term" value="C:nucleus"/>
    <property type="evidence" value="ECO:0007669"/>
    <property type="project" value="TreeGrafter"/>
</dbReference>
<proteinExistence type="inferred from homology"/>
<sequence>MDNEIIGLEQIFPDTYTQNITLISMYCFELKKDVAYEALNIMKNFINSQLYDHYNHLKRCKKTNDTVQILIGFCKKIPNELCNELTNINKGEIKIKEIKVSKYPPMTRKQYSEWSKFWPIYYRKPSYDLSTLTKEQTKKYINFLKISINVGKSFGTCQSGCVLTYDDKIIACSGDNIKNHPLQHSVMLAIEEASYKLRHLSQIKKMRNIKSCEHNNKINKCLSESCMQSLTHKNNELKDCKEQNNDNDTANKSTIIEKGNFNETILKDDNEDLNIYKPIKTDQYLCTNYCAYLSHEPCFMCAMAMVHSRIKCVVFDEVNKENGALFSKEKLHCLKNINHHFKVYKTIRRNT</sequence>
<dbReference type="PANTHER" id="PTHR11079:SF156">
    <property type="entry name" value="INACTIVE TRNA-SPECIFIC ADENOSINE DEAMINASE-LIKE PROTEIN 3-RELATED"/>
    <property type="match status" value="1"/>
</dbReference>
<dbReference type="PANTHER" id="PTHR11079">
    <property type="entry name" value="CYTOSINE DEAMINASE FAMILY MEMBER"/>
    <property type="match status" value="1"/>
</dbReference>
<dbReference type="GO" id="GO:0052717">
    <property type="term" value="F:tRNA-specific adenosine-34 deaminase activity"/>
    <property type="evidence" value="ECO:0007669"/>
    <property type="project" value="TreeGrafter"/>
</dbReference>
<keyword evidence="5" id="KW-1185">Reference proteome</keyword>
<keyword evidence="4" id="KW-0378">Hydrolase</keyword>
<dbReference type="EC" id="3.5.4.5" evidence="4"/>
<comment type="similarity">
    <text evidence="2">Belongs to the cytidine and deoxycytidylate deaminase family. ADAT3 subfamily.</text>
</comment>
<evidence type="ECO:0000259" key="3">
    <source>
        <dbReference type="PROSITE" id="PS51747"/>
    </source>
</evidence>